<dbReference type="GeneID" id="63816290"/>
<evidence type="ECO:0000313" key="12">
    <source>
        <dbReference type="Proteomes" id="UP000244073"/>
    </source>
</evidence>
<reference evidence="11 12" key="1">
    <citation type="journal article" date="2018" name="Proc. Natl. Acad. Sci. U.S.A.">
        <title>Linking secondary metabolites to gene clusters through genome sequencing of six diverse Aspergillus species.</title>
        <authorList>
            <person name="Kaerboelling I."/>
            <person name="Vesth T.C."/>
            <person name="Frisvad J.C."/>
            <person name="Nybo J.L."/>
            <person name="Theobald S."/>
            <person name="Kuo A."/>
            <person name="Bowyer P."/>
            <person name="Matsuda Y."/>
            <person name="Mondo S."/>
            <person name="Lyhne E.K."/>
            <person name="Kogle M.E."/>
            <person name="Clum A."/>
            <person name="Lipzen A."/>
            <person name="Salamov A."/>
            <person name="Ngan C.Y."/>
            <person name="Daum C."/>
            <person name="Chiniquy J."/>
            <person name="Barry K."/>
            <person name="LaButti K."/>
            <person name="Haridas S."/>
            <person name="Simmons B.A."/>
            <person name="Magnuson J.K."/>
            <person name="Mortensen U.H."/>
            <person name="Larsen T.O."/>
            <person name="Grigoriev I.V."/>
            <person name="Baker S.E."/>
            <person name="Andersen M.R."/>
        </authorList>
    </citation>
    <scope>NUCLEOTIDE SEQUENCE [LARGE SCALE GENOMIC DNA]</scope>
    <source>
        <strain evidence="11 12">IBT 24754</strain>
    </source>
</reference>
<name>A0A2T5LTU6_9EURO</name>
<dbReference type="AlphaFoldDB" id="A0A2T5LTU6"/>
<comment type="similarity">
    <text evidence="1">Belongs to the peptidase M43B family.</text>
</comment>
<dbReference type="GO" id="GO:0046872">
    <property type="term" value="F:metal ion binding"/>
    <property type="evidence" value="ECO:0007669"/>
    <property type="project" value="UniProtKB-KW"/>
</dbReference>
<evidence type="ECO:0000256" key="1">
    <source>
        <dbReference type="ARBA" id="ARBA00008721"/>
    </source>
</evidence>
<keyword evidence="3" id="KW-0479">Metal-binding</keyword>
<dbReference type="Pfam" id="PF05572">
    <property type="entry name" value="Peptidase_M43"/>
    <property type="match status" value="1"/>
</dbReference>
<dbReference type="Proteomes" id="UP000244073">
    <property type="component" value="Unassembled WGS sequence"/>
</dbReference>
<accession>A0A2T5LTU6</accession>
<keyword evidence="2" id="KW-0645">Protease</keyword>
<dbReference type="Gene3D" id="3.40.390.10">
    <property type="entry name" value="Collagenase (Catalytic Domain)"/>
    <property type="match status" value="1"/>
</dbReference>
<feature type="signal peptide" evidence="9">
    <location>
        <begin position="1"/>
        <end position="16"/>
    </location>
</feature>
<comment type="caution">
    <text evidence="11">The sequence shown here is derived from an EMBL/GenBank/DDBJ whole genome shotgun (WGS) entry which is preliminary data.</text>
</comment>
<evidence type="ECO:0000259" key="10">
    <source>
        <dbReference type="Pfam" id="PF05572"/>
    </source>
</evidence>
<dbReference type="EMBL" id="MSFN02000006">
    <property type="protein sequence ID" value="PTU19704.1"/>
    <property type="molecule type" value="Genomic_DNA"/>
</dbReference>
<evidence type="ECO:0000313" key="11">
    <source>
        <dbReference type="EMBL" id="PTU19704.1"/>
    </source>
</evidence>
<dbReference type="OrthoDB" id="536211at2759"/>
<keyword evidence="8" id="KW-1015">Disulfide bond</keyword>
<feature type="domain" description="Peptidase M43 pregnancy-associated plasma-A" evidence="10">
    <location>
        <begin position="184"/>
        <end position="284"/>
    </location>
</feature>
<keyword evidence="5" id="KW-0378">Hydrolase</keyword>
<dbReference type="InterPro" id="IPR024079">
    <property type="entry name" value="MetalloPept_cat_dom_sf"/>
</dbReference>
<keyword evidence="6" id="KW-0862">Zinc</keyword>
<dbReference type="GO" id="GO:0008237">
    <property type="term" value="F:metallopeptidase activity"/>
    <property type="evidence" value="ECO:0007669"/>
    <property type="project" value="UniProtKB-KW"/>
</dbReference>
<evidence type="ECO:0000256" key="9">
    <source>
        <dbReference type="SAM" id="SignalP"/>
    </source>
</evidence>
<keyword evidence="7" id="KW-0482">Metalloprotease</keyword>
<sequence>MRFLPILLGFGALVSARCGTHQPSDELRSRHKSYQEREARAGFKPASRDVFQTTIQTYIHVIQTDTSMTNSTSLHAQILKQIDVLNEDYAPTGFSFNLVNVSYTRNNAWTSIEDGTPIEWEVKSSLRRGGYTDLNLYVGTIGGSILGYATFPKNDATLQEFKLDGVVIDTLSLPGGTAPYDLGITAVHEIGHWLNLFHTFQPGNDDINAELPGCLGSGDYIHDTPAEAFPNFGCPKRVDTCTGVNETSNPTSEPGPDPIHNFMDYSDDKCLNQFTPGQVLRMQNSWVDERVSYAPAMVGRRARPGLKW</sequence>
<dbReference type="InterPro" id="IPR008754">
    <property type="entry name" value="Peptidase_M43"/>
</dbReference>
<evidence type="ECO:0000256" key="5">
    <source>
        <dbReference type="ARBA" id="ARBA00022801"/>
    </source>
</evidence>
<dbReference type="PANTHER" id="PTHR47466">
    <property type="match status" value="1"/>
</dbReference>
<evidence type="ECO:0000256" key="8">
    <source>
        <dbReference type="ARBA" id="ARBA00023157"/>
    </source>
</evidence>
<feature type="chain" id="PRO_5015427600" description="Peptidase M43 pregnancy-associated plasma-A domain-containing protein" evidence="9">
    <location>
        <begin position="17"/>
        <end position="308"/>
    </location>
</feature>
<evidence type="ECO:0000256" key="3">
    <source>
        <dbReference type="ARBA" id="ARBA00022723"/>
    </source>
</evidence>
<dbReference type="PANTHER" id="PTHR47466:SF1">
    <property type="entry name" value="METALLOPROTEASE MEP1 (AFU_ORTHOLOGUE AFUA_1G07730)-RELATED"/>
    <property type="match status" value="1"/>
</dbReference>
<organism evidence="11 12">
    <name type="scientific">Aspergillus ochraceoroseus IBT 24754</name>
    <dbReference type="NCBI Taxonomy" id="1392256"/>
    <lineage>
        <taxon>Eukaryota</taxon>
        <taxon>Fungi</taxon>
        <taxon>Dikarya</taxon>
        <taxon>Ascomycota</taxon>
        <taxon>Pezizomycotina</taxon>
        <taxon>Eurotiomycetes</taxon>
        <taxon>Eurotiomycetidae</taxon>
        <taxon>Eurotiales</taxon>
        <taxon>Aspergillaceae</taxon>
        <taxon>Aspergillus</taxon>
        <taxon>Aspergillus subgen. Nidulantes</taxon>
    </lineage>
</organism>
<dbReference type="GO" id="GO:0006508">
    <property type="term" value="P:proteolysis"/>
    <property type="evidence" value="ECO:0007669"/>
    <property type="project" value="UniProtKB-KW"/>
</dbReference>
<dbReference type="SUPFAM" id="SSF55486">
    <property type="entry name" value="Metalloproteases ('zincins'), catalytic domain"/>
    <property type="match status" value="1"/>
</dbReference>
<keyword evidence="4 9" id="KW-0732">Signal</keyword>
<evidence type="ECO:0000256" key="4">
    <source>
        <dbReference type="ARBA" id="ARBA00022729"/>
    </source>
</evidence>
<dbReference type="RefSeq" id="XP_040751096.1">
    <property type="nucleotide sequence ID" value="XM_040899408.1"/>
</dbReference>
<protein>
    <recommendedName>
        <fullName evidence="10">Peptidase M43 pregnancy-associated plasma-A domain-containing protein</fullName>
    </recommendedName>
</protein>
<dbReference type="VEuPathDB" id="FungiDB:P175DRAFT_0525239"/>
<evidence type="ECO:0000256" key="2">
    <source>
        <dbReference type="ARBA" id="ARBA00022670"/>
    </source>
</evidence>
<proteinExistence type="inferred from homology"/>
<evidence type="ECO:0000256" key="7">
    <source>
        <dbReference type="ARBA" id="ARBA00023049"/>
    </source>
</evidence>
<gene>
    <name evidence="11" type="ORF">P175DRAFT_0525239</name>
</gene>
<dbReference type="CDD" id="cd04275">
    <property type="entry name" value="ZnMc_pappalysin_like"/>
    <property type="match status" value="1"/>
</dbReference>
<evidence type="ECO:0000256" key="6">
    <source>
        <dbReference type="ARBA" id="ARBA00022833"/>
    </source>
</evidence>